<gene>
    <name evidence="2" type="ORF">BZG01_00095</name>
</gene>
<comment type="caution">
    <text evidence="2">The sequence shown here is derived from an EMBL/GenBank/DDBJ whole genome shotgun (WGS) entry which is preliminary data.</text>
</comment>
<organism evidence="2 3">
    <name type="scientific">Labilibaculum manganireducens</name>
    <dbReference type="NCBI Taxonomy" id="1940525"/>
    <lineage>
        <taxon>Bacteria</taxon>
        <taxon>Pseudomonadati</taxon>
        <taxon>Bacteroidota</taxon>
        <taxon>Bacteroidia</taxon>
        <taxon>Marinilabiliales</taxon>
        <taxon>Marinifilaceae</taxon>
        <taxon>Labilibaculum</taxon>
    </lineage>
</organism>
<dbReference type="RefSeq" id="WP_101307784.1">
    <property type="nucleotide sequence ID" value="NZ_MVDE01000001.1"/>
</dbReference>
<proteinExistence type="predicted"/>
<evidence type="ECO:0000313" key="2">
    <source>
        <dbReference type="EMBL" id="PKQ69373.1"/>
    </source>
</evidence>
<name>A0A2N3IGK2_9BACT</name>
<evidence type="ECO:0000313" key="3">
    <source>
        <dbReference type="Proteomes" id="UP000233618"/>
    </source>
</evidence>
<dbReference type="AlphaFoldDB" id="A0A2N3IGK2"/>
<accession>A0A2N3IGK2</accession>
<feature type="coiled-coil region" evidence="1">
    <location>
        <begin position="7"/>
        <end position="44"/>
    </location>
</feature>
<keyword evidence="3" id="KW-1185">Reference proteome</keyword>
<reference evidence="2 3" key="1">
    <citation type="journal article" date="2017" name="Front. Microbiol.">
        <title>Labilibaculum manganireducens gen. nov., sp. nov. and Labilibaculum filiforme sp. nov., Novel Bacteroidetes Isolated from Subsurface Sediments of the Baltic Sea.</title>
        <authorList>
            <person name="Vandieken V."/>
            <person name="Marshall I.P."/>
            <person name="Niemann H."/>
            <person name="Engelen B."/>
            <person name="Cypionka H."/>
        </authorList>
    </citation>
    <scope>NUCLEOTIDE SEQUENCE [LARGE SCALE GENOMIC DNA]</scope>
    <source>
        <strain evidence="2 3">59.10-2M</strain>
    </source>
</reference>
<evidence type="ECO:0000256" key="1">
    <source>
        <dbReference type="SAM" id="Coils"/>
    </source>
</evidence>
<dbReference type="Proteomes" id="UP000233618">
    <property type="component" value="Unassembled WGS sequence"/>
</dbReference>
<dbReference type="EMBL" id="MVDE01000001">
    <property type="protein sequence ID" value="PKQ69373.1"/>
    <property type="molecule type" value="Genomic_DNA"/>
</dbReference>
<sequence length="120" mass="14162">MLRKLFKWIFKDELQQLEAQIKIAKEAVLNYESQEKRIKNVLQNIDVSVDVHEYHKYSPSWACISLQGVKSDYIKFIDLKDADIHHISSFLRRYERDLNIKVDASPHASGFLRIQGCNHF</sequence>
<keyword evidence="1" id="KW-0175">Coiled coil</keyword>
<protein>
    <submittedName>
        <fullName evidence="2">Uncharacterized protein</fullName>
    </submittedName>
</protein>